<evidence type="ECO:0000313" key="3">
    <source>
        <dbReference type="Proteomes" id="UP000033140"/>
    </source>
</evidence>
<feature type="region of interest" description="Disordered" evidence="1">
    <location>
        <begin position="572"/>
        <end position="675"/>
    </location>
</feature>
<reference evidence="2 3" key="1">
    <citation type="journal article" date="2011" name="J. Gen. Appl. Microbiol.">
        <title>Draft genome sequencing of the enigmatic yeast Saitoella complicata.</title>
        <authorList>
            <person name="Nishida H."/>
            <person name="Hamamoto M."/>
            <person name="Sugiyama J."/>
        </authorList>
    </citation>
    <scope>NUCLEOTIDE SEQUENCE [LARGE SCALE GENOMIC DNA]</scope>
    <source>
        <strain evidence="2 3">NRRL Y-17804</strain>
    </source>
</reference>
<feature type="compositionally biased region" description="Basic and acidic residues" evidence="1">
    <location>
        <begin position="473"/>
        <end position="485"/>
    </location>
</feature>
<dbReference type="OrthoDB" id="2386201at2759"/>
<dbReference type="Proteomes" id="UP000033140">
    <property type="component" value="Unassembled WGS sequence"/>
</dbReference>
<feature type="region of interest" description="Disordered" evidence="1">
    <location>
        <begin position="303"/>
        <end position="489"/>
    </location>
</feature>
<dbReference type="PANTHER" id="PTHR28122:SF1">
    <property type="entry name" value="E3 UBIQUITIN-PROTEIN LIGASE SUBSTRATE RECEPTOR MMS22"/>
    <property type="match status" value="1"/>
</dbReference>
<feature type="compositionally biased region" description="Low complexity" evidence="1">
    <location>
        <begin position="189"/>
        <end position="203"/>
    </location>
</feature>
<keyword evidence="3" id="KW-1185">Reference proteome</keyword>
<feature type="compositionally biased region" description="Basic and acidic residues" evidence="1">
    <location>
        <begin position="635"/>
        <end position="651"/>
    </location>
</feature>
<dbReference type="InterPro" id="IPR019021">
    <property type="entry name" value="Mms22"/>
</dbReference>
<evidence type="ECO:0000256" key="1">
    <source>
        <dbReference type="SAM" id="MobiDB-lite"/>
    </source>
</evidence>
<feature type="compositionally biased region" description="Basic and acidic residues" evidence="1">
    <location>
        <begin position="376"/>
        <end position="390"/>
    </location>
</feature>
<reference evidence="2 3" key="2">
    <citation type="journal article" date="2014" name="J. Gen. Appl. Microbiol.">
        <title>The early diverging ascomycetous budding yeast Saitoella complicata has three histone deacetylases belonging to the Clr6, Hos2, and Rpd3 lineages.</title>
        <authorList>
            <person name="Nishida H."/>
            <person name="Matsumoto T."/>
            <person name="Kondo S."/>
            <person name="Hamamoto M."/>
            <person name="Yoshikawa H."/>
        </authorList>
    </citation>
    <scope>NUCLEOTIDE SEQUENCE [LARGE SCALE GENOMIC DNA]</scope>
    <source>
        <strain evidence="2 3">NRRL Y-17804</strain>
    </source>
</reference>
<protein>
    <submittedName>
        <fullName evidence="2">Uncharacterized protein</fullName>
    </submittedName>
</protein>
<feature type="region of interest" description="Disordered" evidence="1">
    <location>
        <begin position="815"/>
        <end position="837"/>
    </location>
</feature>
<dbReference type="RefSeq" id="XP_019027420.1">
    <property type="nucleotide sequence ID" value="XM_019165288.1"/>
</dbReference>
<dbReference type="GO" id="GO:0035361">
    <property type="term" value="C:Cul8-RING ubiquitin ligase complex"/>
    <property type="evidence" value="ECO:0007669"/>
    <property type="project" value="TreeGrafter"/>
</dbReference>
<feature type="compositionally biased region" description="Basic and acidic residues" evidence="1">
    <location>
        <begin position="310"/>
        <end position="325"/>
    </location>
</feature>
<reference evidence="2 3" key="3">
    <citation type="journal article" date="2015" name="Genome Announc.">
        <title>Draft Genome Sequence of the Archiascomycetous Yeast Saitoella complicata.</title>
        <authorList>
            <person name="Yamauchi K."/>
            <person name="Kondo S."/>
            <person name="Hamamoto M."/>
            <person name="Takahashi Y."/>
            <person name="Ogura Y."/>
            <person name="Hayashi T."/>
            <person name="Nishida H."/>
        </authorList>
    </citation>
    <scope>NUCLEOTIDE SEQUENCE [LARGE SCALE GENOMIC DNA]</scope>
    <source>
        <strain evidence="2 3">NRRL Y-17804</strain>
    </source>
</reference>
<feature type="compositionally biased region" description="Acidic residues" evidence="1">
    <location>
        <begin position="588"/>
        <end position="601"/>
    </location>
</feature>
<feature type="compositionally biased region" description="Polar residues" evidence="1">
    <location>
        <begin position="114"/>
        <end position="126"/>
    </location>
</feature>
<feature type="region of interest" description="Disordered" evidence="1">
    <location>
        <begin position="502"/>
        <end position="537"/>
    </location>
</feature>
<feature type="compositionally biased region" description="Acidic residues" evidence="1">
    <location>
        <begin position="22"/>
        <end position="34"/>
    </location>
</feature>
<feature type="compositionally biased region" description="Pro residues" evidence="1">
    <location>
        <begin position="228"/>
        <end position="239"/>
    </location>
</feature>
<comment type="caution">
    <text evidence="2">The sequence shown here is derived from an EMBL/GenBank/DDBJ whole genome shotgun (WGS) entry which is preliminary data.</text>
</comment>
<dbReference type="GO" id="GO:0031297">
    <property type="term" value="P:replication fork processing"/>
    <property type="evidence" value="ECO:0007669"/>
    <property type="project" value="InterPro"/>
</dbReference>
<dbReference type="EMBL" id="BACD03000037">
    <property type="protein sequence ID" value="GAO50790.1"/>
    <property type="molecule type" value="Genomic_DNA"/>
</dbReference>
<organism evidence="2 3">
    <name type="scientific">Saitoella complicata (strain BCRC 22490 / CBS 7301 / JCM 7358 / NBRC 10748 / NRRL Y-17804)</name>
    <dbReference type="NCBI Taxonomy" id="698492"/>
    <lineage>
        <taxon>Eukaryota</taxon>
        <taxon>Fungi</taxon>
        <taxon>Dikarya</taxon>
        <taxon>Ascomycota</taxon>
        <taxon>Taphrinomycotina</taxon>
        <taxon>Taphrinomycotina incertae sedis</taxon>
        <taxon>Saitoella</taxon>
    </lineage>
</organism>
<accession>A0A0E9NMZ1</accession>
<feature type="compositionally biased region" description="Basic and acidic residues" evidence="1">
    <location>
        <begin position="502"/>
        <end position="527"/>
    </location>
</feature>
<dbReference type="STRING" id="698492.A0A0E9NMZ1"/>
<name>A0A0E9NMZ1_SAICN</name>
<feature type="compositionally biased region" description="Polar residues" evidence="1">
    <location>
        <begin position="409"/>
        <end position="424"/>
    </location>
</feature>
<gene>
    <name evidence="2" type="ORF">G7K_4911-t1</name>
</gene>
<proteinExistence type="predicted"/>
<dbReference type="GO" id="GO:0005634">
    <property type="term" value="C:nucleus"/>
    <property type="evidence" value="ECO:0007669"/>
    <property type="project" value="InterPro"/>
</dbReference>
<feature type="compositionally biased region" description="Basic and acidic residues" evidence="1">
    <location>
        <begin position="150"/>
        <end position="161"/>
    </location>
</feature>
<feature type="region of interest" description="Disordered" evidence="1">
    <location>
        <begin position="1"/>
        <end position="205"/>
    </location>
</feature>
<sequence>MNQETRGSRPRSHSPATSEVPPSDDEFEGEEWWFEGDAVTPRASGPKEGGEGLSGKLDASSPLDSVVHGKEEVRGLAGVGEGGTVLRSTNLTATPQPAVEEDEVMEDVSMVNEPLSQPVTQAPPSDSTRDIFDPPSSPPLVIEAFDDDLREDKAVEERGETELFSSQSIRGPEEDRETTQTLENPHPAPGSATSTPSSSLPQIVLPPPIVIDTAQTMSPSLTPATVVAPPPVPTDPTPPRRTFRARKPEQLHPYMVELARHRQEFRQRGLKPVRVAGLPAPEADSQFTVPAEDVEDVVMEELLEEDDSQYVERDRVRRERVERMQRATGSKSPRGEDDEEDLPSPANVLKGDARVPMRTYKRRKTGDNVPKFIKPTKYDKIINAVHKELQQNRQQPSRDGGVTPVRSLPTPQMSSATTHVSTARRSLRILASSDNEEMQVTPRPRRQSREASHIHIPSSSSGSESESESQNDSTDREKAEREIEKLKRRLRGVLPPSFLKLDEKQKEAEAKAARERKAAAERVERSHGKGVAKRKTGTGLAGRLQAVFGGGEDSGDDDNVSVTTARLVVTAASRSAQTPRRVLPEPIVLDDDDSMMEEDIIDNMWVKPTQRRSTQSRKSGSGPKRSAPKKQFNKLQDHGFSRKSSKNEKSRHASHLSRGSKDVTQKRRRSRTPAFSIVDACARHIEETGRSPPPFMKIAKRVAAKRKDQGRTTLRGKQFRFTDGDEQESVLHVLRQWKEGRLSRPDWQDANATGTLSRPEVAKSVMENDLVQRRQVVVPARARQAQLPFHPLDDGIDSDQMEAHATVVDVGINRQEPGVRRPSPIPQPRLQKSMQPAQLEHESGEYAIRPRKFTQHHPRPQARLNNIEKVSKWLATASPAGPPDAMGPPAPPFVAGHPAMSTQATLPDHAIARAAAVVVVAPIPKRRVRKKVQAERRDIHQFDGMRLPKPDRGSTRFEPSVPVIAQDPATAISVRQLALNDYWFTNQTFSITFDVLPVKVGTRLDPTSFVGSGELHEALTAHCKPNDRSLSAGHVTFGDEVYDMYDSTASVAARFEIGFRFLVDSLLESRSELATEAEPFLRFVAKYIGTRLSMARSEEVATFGQALLRSVESALDRILTSVFADRVDYQLSAHRTGLQFLQFCLVWSYQLSRLSSHDSDCPISLGAERALDRFGRHLLQLLLTSGMNEVQNILRRLRSSNATSVAGDTLPLQLWLTVIHVFDDCQTFARGTLPAFWDLLNDILHVETKVEAAAGNEWRLRERAWFTIANICPLYQFSDLGVTGPPPGTSNWSYLVSLLNDFFGKGDLSLKAAALEPYYRALIGRCHTLVRQWNWKTSKDVLVLFYNFFSARGFAGVDEHDLHDFPMFLQRLDVNPSVEIDASDTSFHIFLKVVVLAFRQLQAIETPQAKKALRLLASRLTPLGDRRQQYASDKEFSIADFISLENHYALLITLYYATPEEVRPPIESMQDLVIIENAHCKARLVSVKAWSHVVRLRIARGEDLTESMGWLELILRKTAEEYRNIKRDTRLVAEGVAAWEASTRDRVVRFNLTQLENVMIVALKCVRGLVSTFCESKPEVMPCLLIKPTTSDIFASSFSQPDAVVLQALGLLRDVLQCSASTASLSAAVQAPLPEEDSQDYGDVSFLEEFAAVEAGVVPSEASALLKQVNEVWSPQLFQMLSNYFGADNEVSDNAIHDTVKTWLYCARLLVQHNLRTWVSYLEGGAEAWPRLGDVPRKRAVSNIFFSTVLECVPEIYHEHRMIFLSFWISSIVEPGLAVDQHVFTSTLLSIDTSGDLVSNPPFVRQLDGSYSISAEELRSARGALLSSILESMGKTDKEEMKSMYTALLATLFRALREHYAQLTVAKSSGDLTEYIALVQQVVGNVLQFCSTFVTERCLPDLVWFLNAEHFPQPPEHAAYDIQRLRVYAGQDITKGFVQDVIHDKIKTRCEDVLVACESDKPFIIFLAALLKEDEVRDVQLEYLRSLVVRAIICPYLRPEAVVYIPPMLGALREVYTGVLQSLHPSKSPDYLREVLVDIADILYHIQPWTSAILRRENMTVEGAVSKEILLRIARTYDLLEVVLRIVHWCSYHPACAEIISIIRDHVDGYFHAAWLVLNWWVKDDAMELHGFKPLSSEWTSIPVSSDHVIRSAYSRFWRSVNDNARDWKEDPLSTGIWRSSSSGRGSRTISLPPREFQQEASINGALFESVTAFLVTLSHCPLKGLCTDRYFRQICFIWREHTDRFSERTRVVMMELFGRMGEDGMPWRAMFGLEEEHDVASICI</sequence>
<feature type="compositionally biased region" description="Polar residues" evidence="1">
    <location>
        <begin position="86"/>
        <end position="95"/>
    </location>
</feature>
<feature type="region of interest" description="Disordered" evidence="1">
    <location>
        <begin position="221"/>
        <end position="250"/>
    </location>
</feature>
<evidence type="ECO:0000313" key="2">
    <source>
        <dbReference type="EMBL" id="GAO50790.1"/>
    </source>
</evidence>
<dbReference type="Pfam" id="PF09462">
    <property type="entry name" value="Mus7"/>
    <property type="match status" value="1"/>
</dbReference>
<dbReference type="PANTHER" id="PTHR28122">
    <property type="entry name" value="E3 UBIQUITIN-PROTEIN LIGASE SUBSTRATE RECEPTOR MMS22"/>
    <property type="match status" value="1"/>
</dbReference>
<dbReference type="GO" id="GO:0000724">
    <property type="term" value="P:double-strand break repair via homologous recombination"/>
    <property type="evidence" value="ECO:0007669"/>
    <property type="project" value="TreeGrafter"/>
</dbReference>
<dbReference type="OMA" id="DNRIDYM"/>